<sequence>MNDDIVEDLQTRLAYQEDTLNKLNDLVVLQTRELADVKKQLALVYKKMSDMSYQLESQQDGGVDNEVPPHY</sequence>
<dbReference type="Pfam" id="PF04102">
    <property type="entry name" value="SlyX"/>
    <property type="match status" value="1"/>
</dbReference>
<dbReference type="RefSeq" id="WP_011467823.1">
    <property type="nucleotide sequence ID" value="NC_007912.1"/>
</dbReference>
<dbReference type="STRING" id="203122.Sde_1341"/>
<proteinExistence type="predicted"/>
<dbReference type="Gene3D" id="1.20.5.300">
    <property type="match status" value="1"/>
</dbReference>
<reference evidence="2 3" key="1">
    <citation type="journal article" date="2008" name="PLoS Genet.">
        <title>Complete genome sequence of the complex carbohydrate-degrading marine bacterium, Saccharophagus degradans strain 2-40 T.</title>
        <authorList>
            <person name="Weiner R.M."/>
            <person name="Taylor L.E.II."/>
            <person name="Henrissat B."/>
            <person name="Hauser L."/>
            <person name="Land M."/>
            <person name="Coutinho P.M."/>
            <person name="Rancurel C."/>
            <person name="Saunders E.H."/>
            <person name="Longmire A.G."/>
            <person name="Zhang H."/>
            <person name="Bayer E.A."/>
            <person name="Gilbert H.J."/>
            <person name="Larimer F."/>
            <person name="Zhulin I.B."/>
            <person name="Ekborg N.A."/>
            <person name="Lamed R."/>
            <person name="Richardson P.M."/>
            <person name="Borovok I."/>
            <person name="Hutcheson S."/>
        </authorList>
    </citation>
    <scope>NUCLEOTIDE SEQUENCE [LARGE SCALE GENOMIC DNA]</scope>
    <source>
        <strain evidence="3">2-40 / ATCC 43961 / DSM 17024</strain>
    </source>
</reference>
<dbReference type="EMBL" id="CP000282">
    <property type="protein sequence ID" value="ABD80603.1"/>
    <property type="molecule type" value="Genomic_DNA"/>
</dbReference>
<dbReference type="HOGENOM" id="CLU_180796_1_3_6"/>
<dbReference type="Proteomes" id="UP000001947">
    <property type="component" value="Chromosome"/>
</dbReference>
<evidence type="ECO:0000256" key="1">
    <source>
        <dbReference type="SAM" id="Coils"/>
    </source>
</evidence>
<dbReference type="KEGG" id="sde:Sde_1341"/>
<keyword evidence="1" id="KW-0175">Coiled coil</keyword>
<organism evidence="2 3">
    <name type="scientific">Saccharophagus degradans (strain 2-40 / ATCC 43961 / DSM 17024)</name>
    <dbReference type="NCBI Taxonomy" id="203122"/>
    <lineage>
        <taxon>Bacteria</taxon>
        <taxon>Pseudomonadati</taxon>
        <taxon>Pseudomonadota</taxon>
        <taxon>Gammaproteobacteria</taxon>
        <taxon>Cellvibrionales</taxon>
        <taxon>Cellvibrionaceae</taxon>
        <taxon>Saccharophagus</taxon>
    </lineage>
</organism>
<dbReference type="PANTHER" id="PTHR36508:SF1">
    <property type="entry name" value="PROTEIN SLYX"/>
    <property type="match status" value="1"/>
</dbReference>
<evidence type="ECO:0000313" key="2">
    <source>
        <dbReference type="EMBL" id="ABD80603.1"/>
    </source>
</evidence>
<dbReference type="InterPro" id="IPR007236">
    <property type="entry name" value="SlyX"/>
</dbReference>
<dbReference type="GeneID" id="98613016"/>
<evidence type="ECO:0000313" key="3">
    <source>
        <dbReference type="Proteomes" id="UP000001947"/>
    </source>
</evidence>
<keyword evidence="3" id="KW-1185">Reference proteome</keyword>
<dbReference type="eggNOG" id="COG2900">
    <property type="taxonomic scope" value="Bacteria"/>
</dbReference>
<feature type="coiled-coil region" evidence="1">
    <location>
        <begin position="6"/>
        <end position="40"/>
    </location>
</feature>
<accession>Q21L26</accession>
<protein>
    <submittedName>
        <fullName evidence="2">SlyX</fullName>
    </submittedName>
</protein>
<gene>
    <name evidence="2" type="ordered locus">Sde_1341</name>
</gene>
<dbReference type="OrthoDB" id="8606883at2"/>
<name>Q21L26_SACD2</name>
<dbReference type="PANTHER" id="PTHR36508">
    <property type="entry name" value="PROTEIN SLYX"/>
    <property type="match status" value="1"/>
</dbReference>
<dbReference type="AlphaFoldDB" id="Q21L26"/>